<dbReference type="GO" id="GO:0003677">
    <property type="term" value="F:DNA binding"/>
    <property type="evidence" value="ECO:0007669"/>
    <property type="project" value="InterPro"/>
</dbReference>
<reference evidence="2 3" key="1">
    <citation type="submission" date="2016-11" db="EMBL/GenBank/DDBJ databases">
        <title>Mixed transmission modes and dynamic genome evolution in an obligate animal-bacterial symbiosis.</title>
        <authorList>
            <person name="Russell S.L."/>
            <person name="Corbett-Detig R.B."/>
            <person name="Cavanaugh C.M."/>
        </authorList>
    </citation>
    <scope>NUCLEOTIDE SEQUENCE [LARGE SCALE GENOMIC DNA]</scope>
    <source>
        <strain evidence="2">Sveles-Q1</strain>
    </source>
</reference>
<dbReference type="InterPro" id="IPR001437">
    <property type="entry name" value="Tscrpt_elong_fac_GreA/B_C"/>
</dbReference>
<dbReference type="EMBL" id="MPRL01000076">
    <property type="protein sequence ID" value="OOZ38684.1"/>
    <property type="molecule type" value="Genomic_DNA"/>
</dbReference>
<feature type="domain" description="Transcription elongation factor GreA/GreB C-terminal" evidence="1">
    <location>
        <begin position="84"/>
        <end position="158"/>
    </location>
</feature>
<sequence>MDKKLLHEVLLQRLESVCHVANAAAMVAYKAATDDENVAENKYDTLGLEASYLAQGQAQRVAECEADLATYKQLVAESFSMERSISIGAVIKLLDEHDEERYLYMGPSAGGVKFDFEAIEITVITPSSPLGQALMGCRVDDEVSVDVAGKRQLFEIVALY</sequence>
<dbReference type="GO" id="GO:0003746">
    <property type="term" value="F:translation elongation factor activity"/>
    <property type="evidence" value="ECO:0007669"/>
    <property type="project" value="UniProtKB-KW"/>
</dbReference>
<keyword evidence="2" id="KW-0251">Elongation factor</keyword>
<dbReference type="GO" id="GO:0032784">
    <property type="term" value="P:regulation of DNA-templated transcription elongation"/>
    <property type="evidence" value="ECO:0007669"/>
    <property type="project" value="InterPro"/>
</dbReference>
<organism evidence="2 3">
    <name type="scientific">Solemya pervernicosa gill symbiont</name>
    <dbReference type="NCBI Taxonomy" id="642797"/>
    <lineage>
        <taxon>Bacteria</taxon>
        <taxon>Pseudomonadati</taxon>
        <taxon>Pseudomonadota</taxon>
        <taxon>Gammaproteobacteria</taxon>
        <taxon>sulfur-oxidizing symbionts</taxon>
    </lineage>
</organism>
<dbReference type="OrthoDB" id="5293337at2"/>
<keyword evidence="3" id="KW-1185">Reference proteome</keyword>
<keyword evidence="2" id="KW-0648">Protein biosynthesis</keyword>
<evidence type="ECO:0000313" key="2">
    <source>
        <dbReference type="EMBL" id="OOZ38684.1"/>
    </source>
</evidence>
<dbReference type="Proteomes" id="UP000191110">
    <property type="component" value="Unassembled WGS sequence"/>
</dbReference>
<name>A0A1T2L0U3_9GAMM</name>
<dbReference type="RefSeq" id="WP_078484835.1">
    <property type="nucleotide sequence ID" value="NZ_MPRL01000076.1"/>
</dbReference>
<dbReference type="Gene3D" id="3.10.50.30">
    <property type="entry name" value="Transcription elongation factor, GreA/GreB, C-terminal domain"/>
    <property type="match status" value="1"/>
</dbReference>
<dbReference type="Pfam" id="PF01272">
    <property type="entry name" value="GreA_GreB"/>
    <property type="match status" value="1"/>
</dbReference>
<dbReference type="AlphaFoldDB" id="A0A1T2L0U3"/>
<evidence type="ECO:0000259" key="1">
    <source>
        <dbReference type="Pfam" id="PF01272"/>
    </source>
</evidence>
<accession>A0A1T2L0U3</accession>
<comment type="caution">
    <text evidence="2">The sequence shown here is derived from an EMBL/GenBank/DDBJ whole genome shotgun (WGS) entry which is preliminary data.</text>
</comment>
<proteinExistence type="predicted"/>
<dbReference type="SUPFAM" id="SSF54534">
    <property type="entry name" value="FKBP-like"/>
    <property type="match status" value="1"/>
</dbReference>
<gene>
    <name evidence="2" type="ORF">BOW53_14655</name>
</gene>
<protein>
    <submittedName>
        <fullName evidence="2">Transcription elongation factor</fullName>
    </submittedName>
</protein>
<evidence type="ECO:0000313" key="3">
    <source>
        <dbReference type="Proteomes" id="UP000191110"/>
    </source>
</evidence>
<dbReference type="InterPro" id="IPR036953">
    <property type="entry name" value="GreA/GreB_C_sf"/>
</dbReference>